<dbReference type="EMBL" id="CP003181">
    <property type="protein sequence ID" value="AHJ63187.1"/>
    <property type="molecule type" value="Genomic_DNA"/>
</dbReference>
<dbReference type="AlphaFoldDB" id="A0AAN0RE36"/>
<gene>
    <name evidence="2" type="ORF">GbCGDNIH3_7095</name>
</gene>
<keyword evidence="1" id="KW-1133">Transmembrane helix</keyword>
<dbReference type="KEGG" id="gbc:GbCGDNIH3_7095"/>
<dbReference type="InterPro" id="IPR007039">
    <property type="entry name" value="TrbC/VirB2"/>
</dbReference>
<dbReference type="RefSeq" id="WP_051496884.1">
    <property type="nucleotide sequence ID" value="NZ_CP003181.2"/>
</dbReference>
<protein>
    <submittedName>
        <fullName evidence="2">Conjugal transfer protein trbC</fullName>
    </submittedName>
</protein>
<dbReference type="Proteomes" id="UP000019438">
    <property type="component" value="Chromosome"/>
</dbReference>
<keyword evidence="1" id="KW-0472">Membrane</keyword>
<name>A0AAN0RE36_9PROT</name>
<feature type="transmembrane region" description="Helical" evidence="1">
    <location>
        <begin position="66"/>
        <end position="85"/>
    </location>
</feature>
<dbReference type="Pfam" id="PF04956">
    <property type="entry name" value="TrbC"/>
    <property type="match status" value="1"/>
</dbReference>
<proteinExistence type="predicted"/>
<evidence type="ECO:0000313" key="3">
    <source>
        <dbReference type="Proteomes" id="UP000019438"/>
    </source>
</evidence>
<evidence type="ECO:0000256" key="1">
    <source>
        <dbReference type="SAM" id="Phobius"/>
    </source>
</evidence>
<reference evidence="3" key="1">
    <citation type="submission" date="2012-06" db="EMBL/GenBank/DDBJ databases">
        <title>Genome analysis of multiple Granulibacter bethesdensis isolates demonstrates substantial genome diversity.</title>
        <authorList>
            <person name="Greenberg D.E."/>
            <person name="Porcella S.F."/>
            <person name="Zarember K."/>
            <person name="Zelazny A.M."/>
            <person name="Bruno D."/>
            <person name="Martens C."/>
            <person name="Barbian K.D."/>
            <person name="Jaske E."/>
            <person name="Holland S.M."/>
        </authorList>
    </citation>
    <scope>NUCLEOTIDE SEQUENCE [LARGE SCALE GENOMIC DNA]</scope>
    <source>
        <strain evidence="3">CGDNIH3</strain>
    </source>
</reference>
<organism evidence="2 3">
    <name type="scientific">Granulibacter bethesdensis</name>
    <dbReference type="NCBI Taxonomy" id="364410"/>
    <lineage>
        <taxon>Bacteria</taxon>
        <taxon>Pseudomonadati</taxon>
        <taxon>Pseudomonadota</taxon>
        <taxon>Alphaproteobacteria</taxon>
        <taxon>Acetobacterales</taxon>
        <taxon>Acetobacteraceae</taxon>
        <taxon>Granulibacter</taxon>
    </lineage>
</organism>
<sequence length="148" mass="16125">MITVKYIRNFFYSPSFWIILSFIFITIILYYGSFPAHAADTNGASTGGLPWDTPITTIRKDLSGPVAFAFALVGIFATGATLIWGGEISEFTRRMMYLVLVICILVFSNTLLTGSLFTGAMVPASGLTMNTAKANALVHHVPTEMVCK</sequence>
<keyword evidence="1" id="KW-0812">Transmembrane</keyword>
<feature type="transmembrane region" description="Helical" evidence="1">
    <location>
        <begin position="97"/>
        <end position="122"/>
    </location>
</feature>
<feature type="transmembrane region" description="Helical" evidence="1">
    <location>
        <begin position="12"/>
        <end position="32"/>
    </location>
</feature>
<evidence type="ECO:0000313" key="2">
    <source>
        <dbReference type="EMBL" id="AHJ63187.1"/>
    </source>
</evidence>
<accession>A0AAN0RE36</accession>